<sequence length="542" mass="60480">MMKWIILVLGDRMAHSPEKNVLVQQMELIGSSIRANDGFCKMNCTWMETRNLLLDCGLRLPRAESRAQAMDSTNAQSPVVPSSQVEQPTTSKSNNESHLTSNNSHPKSDGGLLNSVISTLSSAGMHILGNAGNSAALSSKQLSGPKSVDSSDQENKESEDLIILCEEESESADDDGTKSGSRSPNATTGSEDVANSGAHSHFKFDYQPPGSTDSVILTSTDLDCLTPGALINDAIINFYLKYLYFEQLSDLQRACAYVFNCFFYSRLAGVAQTTPSANTRSQLTKPNSDSVSSLAPASLARHANVAKWTRRVDLFCKDYIIIPINEASHWFLGLVCYPWMAGMVSYTALYQAEAFDMCQLTERFANVDSLIGQLNVDDQTMCNAPLERLPSDMVGSAFDRWRRQRLVWLRSRGINAMPCILLFDSLPCQTRVSNLHVIRDYLQAEWDTRRAEQDGPLSFNKDTIRGFSPRVPSQSNLVDCGIYLLHYVEMFFKQPVKSYTKGYFQHEMASWFSEATVGEKRMEIYNVIMRLHERSRATDQTA</sequence>
<gene>
    <name evidence="8" type="ORF">D915_008307</name>
</gene>
<protein>
    <submittedName>
        <fullName evidence="8">Sentrin-specific protease 7</fullName>
    </submittedName>
</protein>
<keyword evidence="9" id="KW-1185">Reference proteome</keyword>
<keyword evidence="5" id="KW-0378">Hydrolase</keyword>
<dbReference type="PANTHER" id="PTHR46896">
    <property type="entry name" value="SENTRIN-SPECIFIC PROTEASE"/>
    <property type="match status" value="1"/>
</dbReference>
<dbReference type="Gene3D" id="3.40.395.10">
    <property type="entry name" value="Adenoviral Proteinase, Chain A"/>
    <property type="match status" value="1"/>
</dbReference>
<dbReference type="GO" id="GO:0005737">
    <property type="term" value="C:cytoplasm"/>
    <property type="evidence" value="ECO:0007669"/>
    <property type="project" value="TreeGrafter"/>
</dbReference>
<evidence type="ECO:0000256" key="5">
    <source>
        <dbReference type="ARBA" id="ARBA00022801"/>
    </source>
</evidence>
<dbReference type="GO" id="GO:0006508">
    <property type="term" value="P:proteolysis"/>
    <property type="evidence" value="ECO:0007669"/>
    <property type="project" value="UniProtKB-KW"/>
</dbReference>
<feature type="compositionally biased region" description="Polar residues" evidence="6">
    <location>
        <begin position="70"/>
        <end position="105"/>
    </location>
</feature>
<dbReference type="InterPro" id="IPR003653">
    <property type="entry name" value="Peptidase_C48_C"/>
</dbReference>
<dbReference type="InterPro" id="IPR038765">
    <property type="entry name" value="Papain-like_cys_pep_sf"/>
</dbReference>
<evidence type="ECO:0000313" key="9">
    <source>
        <dbReference type="Proteomes" id="UP000230066"/>
    </source>
</evidence>
<dbReference type="PANTHER" id="PTHR46896:SF3">
    <property type="entry name" value="FI06413P-RELATED"/>
    <property type="match status" value="1"/>
</dbReference>
<keyword evidence="3 8" id="KW-0645">Protease</keyword>
<evidence type="ECO:0000256" key="2">
    <source>
        <dbReference type="ARBA" id="ARBA00022553"/>
    </source>
</evidence>
<dbReference type="SUPFAM" id="SSF54001">
    <property type="entry name" value="Cysteine proteinases"/>
    <property type="match status" value="1"/>
</dbReference>
<feature type="compositionally biased region" description="Polar residues" evidence="6">
    <location>
        <begin position="136"/>
        <end position="150"/>
    </location>
</feature>
<dbReference type="Proteomes" id="UP000230066">
    <property type="component" value="Unassembled WGS sequence"/>
</dbReference>
<dbReference type="GO" id="GO:0005634">
    <property type="term" value="C:nucleus"/>
    <property type="evidence" value="ECO:0007669"/>
    <property type="project" value="TreeGrafter"/>
</dbReference>
<comment type="caution">
    <text evidence="8">The sequence shown here is derived from an EMBL/GenBank/DDBJ whole genome shotgun (WGS) entry which is preliminary data.</text>
</comment>
<evidence type="ECO:0000256" key="4">
    <source>
        <dbReference type="ARBA" id="ARBA00022786"/>
    </source>
</evidence>
<feature type="region of interest" description="Disordered" evidence="6">
    <location>
        <begin position="67"/>
        <end position="113"/>
    </location>
</feature>
<keyword evidence="4" id="KW-0833">Ubl conjugation pathway</keyword>
<keyword evidence="2" id="KW-0597">Phosphoprotein</keyword>
<dbReference type="Pfam" id="PF02902">
    <property type="entry name" value="Peptidase_C48"/>
    <property type="match status" value="1"/>
</dbReference>
<name>A0A4E0RHH0_FASHE</name>
<dbReference type="InterPro" id="IPR051947">
    <property type="entry name" value="Sentrin-specific_protease"/>
</dbReference>
<reference evidence="8" key="1">
    <citation type="submission" date="2019-03" db="EMBL/GenBank/DDBJ databases">
        <title>Improved annotation for the trematode Fasciola hepatica.</title>
        <authorList>
            <person name="Choi Y.-J."/>
            <person name="Martin J."/>
            <person name="Mitreva M."/>
        </authorList>
    </citation>
    <scope>NUCLEOTIDE SEQUENCE [LARGE SCALE GENOMIC DNA]</scope>
</reference>
<proteinExistence type="inferred from homology"/>
<dbReference type="EMBL" id="JXXN02003907">
    <property type="protein sequence ID" value="THD21048.1"/>
    <property type="molecule type" value="Genomic_DNA"/>
</dbReference>
<dbReference type="GO" id="GO:0016926">
    <property type="term" value="P:protein desumoylation"/>
    <property type="evidence" value="ECO:0007669"/>
    <property type="project" value="TreeGrafter"/>
</dbReference>
<feature type="compositionally biased region" description="Polar residues" evidence="6">
    <location>
        <begin position="178"/>
        <end position="190"/>
    </location>
</feature>
<dbReference type="GO" id="GO:0070139">
    <property type="term" value="F:SUMO-specific endopeptidase activity"/>
    <property type="evidence" value="ECO:0007669"/>
    <property type="project" value="TreeGrafter"/>
</dbReference>
<dbReference type="PROSITE" id="PS50600">
    <property type="entry name" value="ULP_PROTEASE"/>
    <property type="match status" value="1"/>
</dbReference>
<feature type="domain" description="Ubiquitin-like protease family profile" evidence="7">
    <location>
        <begin position="215"/>
        <end position="491"/>
    </location>
</feature>
<evidence type="ECO:0000313" key="8">
    <source>
        <dbReference type="EMBL" id="THD21048.1"/>
    </source>
</evidence>
<accession>A0A4E0RHH0</accession>
<feature type="region of interest" description="Disordered" evidence="6">
    <location>
        <begin position="136"/>
        <end position="195"/>
    </location>
</feature>
<evidence type="ECO:0000256" key="3">
    <source>
        <dbReference type="ARBA" id="ARBA00022670"/>
    </source>
</evidence>
<evidence type="ECO:0000256" key="6">
    <source>
        <dbReference type="SAM" id="MobiDB-lite"/>
    </source>
</evidence>
<organism evidence="8 9">
    <name type="scientific">Fasciola hepatica</name>
    <name type="common">Liver fluke</name>
    <dbReference type="NCBI Taxonomy" id="6192"/>
    <lineage>
        <taxon>Eukaryota</taxon>
        <taxon>Metazoa</taxon>
        <taxon>Spiralia</taxon>
        <taxon>Lophotrochozoa</taxon>
        <taxon>Platyhelminthes</taxon>
        <taxon>Trematoda</taxon>
        <taxon>Digenea</taxon>
        <taxon>Plagiorchiida</taxon>
        <taxon>Echinostomata</taxon>
        <taxon>Echinostomatoidea</taxon>
        <taxon>Fasciolidae</taxon>
        <taxon>Fasciola</taxon>
    </lineage>
</organism>
<dbReference type="AlphaFoldDB" id="A0A4E0RHH0"/>
<comment type="similarity">
    <text evidence="1">Belongs to the peptidase C48 family.</text>
</comment>
<evidence type="ECO:0000256" key="1">
    <source>
        <dbReference type="ARBA" id="ARBA00005234"/>
    </source>
</evidence>
<feature type="compositionally biased region" description="Acidic residues" evidence="6">
    <location>
        <begin position="165"/>
        <end position="174"/>
    </location>
</feature>
<evidence type="ECO:0000259" key="7">
    <source>
        <dbReference type="PROSITE" id="PS50600"/>
    </source>
</evidence>